<comment type="subcellular location">
    <subcellularLocation>
        <location evidence="1">Membrane</location>
        <topology evidence="1">Multi-pass membrane protein</topology>
    </subcellularLocation>
</comment>
<feature type="transmembrane region" description="Helical" evidence="6">
    <location>
        <begin position="15"/>
        <end position="35"/>
    </location>
</feature>
<feature type="transmembrane region" description="Helical" evidence="6">
    <location>
        <begin position="47"/>
        <end position="70"/>
    </location>
</feature>
<dbReference type="PIRSF" id="PIRSF005799">
    <property type="entry name" value="UDP-gal_transpt"/>
    <property type="match status" value="1"/>
</dbReference>
<dbReference type="NCBIfam" id="TIGR00803">
    <property type="entry name" value="nst"/>
    <property type="match status" value="1"/>
</dbReference>
<feature type="transmembrane region" description="Helical" evidence="6">
    <location>
        <begin position="253"/>
        <end position="277"/>
    </location>
</feature>
<dbReference type="STRING" id="796925.A0A137PA69"/>
<keyword evidence="3 6" id="KW-1133">Transmembrane helix</keyword>
<dbReference type="GO" id="GO:0000139">
    <property type="term" value="C:Golgi membrane"/>
    <property type="evidence" value="ECO:0007669"/>
    <property type="project" value="InterPro"/>
</dbReference>
<dbReference type="EMBL" id="KQ964464">
    <property type="protein sequence ID" value="KXN71903.1"/>
    <property type="molecule type" value="Genomic_DNA"/>
</dbReference>
<evidence type="ECO:0000313" key="7">
    <source>
        <dbReference type="EMBL" id="KXN71903.1"/>
    </source>
</evidence>
<proteinExistence type="predicted"/>
<evidence type="ECO:0000256" key="2">
    <source>
        <dbReference type="ARBA" id="ARBA00022692"/>
    </source>
</evidence>
<evidence type="ECO:0000256" key="1">
    <source>
        <dbReference type="ARBA" id="ARBA00004141"/>
    </source>
</evidence>
<feature type="transmembrane region" description="Helical" evidence="6">
    <location>
        <begin position="148"/>
        <end position="167"/>
    </location>
</feature>
<evidence type="ECO:0000313" key="8">
    <source>
        <dbReference type="Proteomes" id="UP000070444"/>
    </source>
</evidence>
<reference evidence="7 8" key="1">
    <citation type="journal article" date="2015" name="Genome Biol. Evol.">
        <title>Phylogenomic analyses indicate that early fungi evolved digesting cell walls of algal ancestors of land plants.</title>
        <authorList>
            <person name="Chang Y."/>
            <person name="Wang S."/>
            <person name="Sekimoto S."/>
            <person name="Aerts A.L."/>
            <person name="Choi C."/>
            <person name="Clum A."/>
            <person name="LaButti K.M."/>
            <person name="Lindquist E.A."/>
            <person name="Yee Ngan C."/>
            <person name="Ohm R.A."/>
            <person name="Salamov A.A."/>
            <person name="Grigoriev I.V."/>
            <person name="Spatafora J.W."/>
            <person name="Berbee M.L."/>
        </authorList>
    </citation>
    <scope>NUCLEOTIDE SEQUENCE [LARGE SCALE GENOMIC DNA]</scope>
    <source>
        <strain evidence="7 8">NRRL 28638</strain>
    </source>
</reference>
<dbReference type="Pfam" id="PF04142">
    <property type="entry name" value="Nuc_sug_transp"/>
    <property type="match status" value="1"/>
</dbReference>
<feature type="transmembrane region" description="Helical" evidence="6">
    <location>
        <begin position="284"/>
        <end position="304"/>
    </location>
</feature>
<dbReference type="Proteomes" id="UP000070444">
    <property type="component" value="Unassembled WGS sequence"/>
</dbReference>
<keyword evidence="8" id="KW-1185">Reference proteome</keyword>
<evidence type="ECO:0000256" key="6">
    <source>
        <dbReference type="SAM" id="Phobius"/>
    </source>
</evidence>
<gene>
    <name evidence="7" type="ORF">CONCODRAFT_48254</name>
</gene>
<evidence type="ECO:0000256" key="5">
    <source>
        <dbReference type="SAM" id="MobiDB-lite"/>
    </source>
</evidence>
<dbReference type="AlphaFoldDB" id="A0A137PA69"/>
<dbReference type="OrthoDB" id="408493at2759"/>
<dbReference type="OMA" id="IEEDMMT"/>
<protein>
    <submittedName>
        <fullName evidence="7">Nucleotide-sugar transporter</fullName>
    </submittedName>
</protein>
<dbReference type="GO" id="GO:0015165">
    <property type="term" value="F:pyrimidine nucleotide-sugar transmembrane transporter activity"/>
    <property type="evidence" value="ECO:0007669"/>
    <property type="project" value="InterPro"/>
</dbReference>
<evidence type="ECO:0000256" key="3">
    <source>
        <dbReference type="ARBA" id="ARBA00022989"/>
    </source>
</evidence>
<keyword evidence="7" id="KW-0813">Transport</keyword>
<keyword evidence="2 6" id="KW-0812">Transmembrane</keyword>
<feature type="transmembrane region" description="Helical" evidence="6">
    <location>
        <begin position="310"/>
        <end position="328"/>
    </location>
</feature>
<evidence type="ECO:0000256" key="4">
    <source>
        <dbReference type="ARBA" id="ARBA00023136"/>
    </source>
</evidence>
<organism evidence="7 8">
    <name type="scientific">Conidiobolus coronatus (strain ATCC 28846 / CBS 209.66 / NRRL 28638)</name>
    <name type="common">Delacroixia coronata</name>
    <dbReference type="NCBI Taxonomy" id="796925"/>
    <lineage>
        <taxon>Eukaryota</taxon>
        <taxon>Fungi</taxon>
        <taxon>Fungi incertae sedis</taxon>
        <taxon>Zoopagomycota</taxon>
        <taxon>Entomophthoromycotina</taxon>
        <taxon>Entomophthoromycetes</taxon>
        <taxon>Entomophthorales</taxon>
        <taxon>Ancylistaceae</taxon>
        <taxon>Conidiobolus</taxon>
    </lineage>
</organism>
<feature type="compositionally biased region" description="Polar residues" evidence="5">
    <location>
        <begin position="362"/>
        <end position="372"/>
    </location>
</feature>
<sequence>MAWRLGGFLNSLSRAQLALLTLSVQNTFLVIVMKFSRIEKDKEEDKYISSTAVFFAEIFKLIFSYILHLIDYRGKGVNYYEATKLCLNSSSWQTAIPAIIYTLQNSLQYVAVSNLDVTTFQVSYQLKILTTAFFTIFILRRTITQRQWIALCILTLGVASLYLPNPFQAPDPSQVAIAELSNDSKNRFVGLVSVLVACFLSGLAGVYFEKILKGSPRTVWERNTELALFSIITAGVFGVWLKDGKVISEKGILHGYTLTTWLTILVQASGGPIVAVVIKYADNVLKGFATSISIILSAILSVFLFPQDTFTISIVIGSSLVIYSTYLYSKKDSKPDTDEGRETLYTAVDLENDEDDQIPLGTKNSSNGNQVS</sequence>
<feature type="transmembrane region" description="Helical" evidence="6">
    <location>
        <begin position="220"/>
        <end position="241"/>
    </location>
</feature>
<dbReference type="PANTHER" id="PTHR10231">
    <property type="entry name" value="NUCLEOTIDE-SUGAR TRANSMEMBRANE TRANSPORTER"/>
    <property type="match status" value="1"/>
</dbReference>
<keyword evidence="7" id="KW-0762">Sugar transport</keyword>
<feature type="transmembrane region" description="Helical" evidence="6">
    <location>
        <begin position="187"/>
        <end position="208"/>
    </location>
</feature>
<name>A0A137PA69_CONC2</name>
<dbReference type="InterPro" id="IPR007271">
    <property type="entry name" value="Nuc_sug_transpt"/>
</dbReference>
<feature type="region of interest" description="Disordered" evidence="5">
    <location>
        <begin position="352"/>
        <end position="372"/>
    </location>
</feature>
<accession>A0A137PA69</accession>
<dbReference type="InterPro" id="IPR037185">
    <property type="entry name" value="EmrE-like"/>
</dbReference>
<dbReference type="SUPFAM" id="SSF103481">
    <property type="entry name" value="Multidrug resistance efflux transporter EmrE"/>
    <property type="match status" value="1"/>
</dbReference>
<feature type="transmembrane region" description="Helical" evidence="6">
    <location>
        <begin position="122"/>
        <end position="139"/>
    </location>
</feature>
<keyword evidence="4 6" id="KW-0472">Membrane</keyword>